<keyword evidence="3" id="KW-0410">Iron transport</keyword>
<evidence type="ECO:0000256" key="5">
    <source>
        <dbReference type="ARBA" id="ARBA00022989"/>
    </source>
</evidence>
<sequence>MAISIFAVPIFFVVFRETLETAIIVSVLLVFLRQMFDSPSQNIPAYKNLVRQIWLGTAVGLLICLLIGSGLIAAFYTLGNNAWEKYEYIYEGCFAIISSVIISVLGAALLRVSKMEEKWRVKLSKSFENSSTSERGTKATFKHWCEKYVMFIVPFVTIMREGLEAVIFVAGVSFSATATAVPLPVVTGLLAGGFVGWLLYKCGKSSKLQLVLVISTALLYLVAAGLFSRAVWFFQQQNWNIAVGGEAAEMGAGPGSYDIEQSVWHINFGSPHINGGGFWGVFNSMLGWQNSATYGSVVSYSCYWLVVIIGFLLMRYKEVHGHLPLRKPKSPNLTRNKGHSERSKIPKLIREKISRIRDSMR</sequence>
<dbReference type="GO" id="GO:0015093">
    <property type="term" value="F:ferrous iron transmembrane transporter activity"/>
    <property type="evidence" value="ECO:0007669"/>
    <property type="project" value="TreeGrafter"/>
</dbReference>
<reference evidence="8 9" key="1">
    <citation type="journal article" date="2018" name="BMC Genomics">
        <title>Comparative genome analyses reveal sequence features reflecting distinct modes of host-adaptation between dicot and monocot powdery mildew.</title>
        <authorList>
            <person name="Wu Y."/>
            <person name="Ma X."/>
            <person name="Pan Z."/>
            <person name="Kale S.D."/>
            <person name="Song Y."/>
            <person name="King H."/>
            <person name="Zhang Q."/>
            <person name="Presley C."/>
            <person name="Deng X."/>
            <person name="Wei C.I."/>
            <person name="Xiao S."/>
        </authorList>
    </citation>
    <scope>NUCLEOTIDE SEQUENCE [LARGE SCALE GENOMIC DNA]</scope>
    <source>
        <strain evidence="8">UCSC1</strain>
    </source>
</reference>
<evidence type="ECO:0000313" key="8">
    <source>
        <dbReference type="EMBL" id="RKF58622.1"/>
    </source>
</evidence>
<feature type="transmembrane region" description="Helical" evidence="7">
    <location>
        <begin position="6"/>
        <end position="32"/>
    </location>
</feature>
<dbReference type="Pfam" id="PF03239">
    <property type="entry name" value="FTR1"/>
    <property type="match status" value="1"/>
</dbReference>
<name>A0A420HMH5_9PEZI</name>
<feature type="transmembrane region" description="Helical" evidence="7">
    <location>
        <begin position="212"/>
        <end position="234"/>
    </location>
</feature>
<keyword evidence="3" id="KW-0406">Ion transport</keyword>
<feature type="transmembrane region" description="Helical" evidence="7">
    <location>
        <begin position="292"/>
        <end position="313"/>
    </location>
</feature>
<dbReference type="Proteomes" id="UP000285405">
    <property type="component" value="Unassembled WGS sequence"/>
</dbReference>
<dbReference type="EMBL" id="MCBR01018168">
    <property type="protein sequence ID" value="RKF58622.1"/>
    <property type="molecule type" value="Genomic_DNA"/>
</dbReference>
<dbReference type="PANTHER" id="PTHR31632">
    <property type="entry name" value="IRON TRANSPORTER FTH1"/>
    <property type="match status" value="1"/>
</dbReference>
<keyword evidence="5 7" id="KW-1133">Transmembrane helix</keyword>
<feature type="transmembrane region" description="Helical" evidence="7">
    <location>
        <begin position="53"/>
        <end position="76"/>
    </location>
</feature>
<keyword evidence="6 7" id="KW-0472">Membrane</keyword>
<keyword evidence="3" id="KW-0408">Iron</keyword>
<accession>A0A420HMH5</accession>
<gene>
    <name evidence="8" type="ORF">GcC1_181040</name>
</gene>
<dbReference type="GO" id="GO:0033573">
    <property type="term" value="C:high-affinity iron permease complex"/>
    <property type="evidence" value="ECO:0007669"/>
    <property type="project" value="InterPro"/>
</dbReference>
<feature type="transmembrane region" description="Helical" evidence="7">
    <location>
        <begin position="88"/>
        <end position="110"/>
    </location>
</feature>
<evidence type="ECO:0000256" key="7">
    <source>
        <dbReference type="SAM" id="Phobius"/>
    </source>
</evidence>
<dbReference type="InterPro" id="IPR004923">
    <property type="entry name" value="FTR1/Fip1/EfeU"/>
</dbReference>
<evidence type="ECO:0000256" key="2">
    <source>
        <dbReference type="ARBA" id="ARBA00008333"/>
    </source>
</evidence>
<dbReference type="OrthoDB" id="4364at2759"/>
<comment type="caution">
    <text evidence="8">The sequence shown here is derived from an EMBL/GenBank/DDBJ whole genome shotgun (WGS) entry which is preliminary data.</text>
</comment>
<feature type="transmembrane region" description="Helical" evidence="7">
    <location>
        <begin position="148"/>
        <end position="174"/>
    </location>
</feature>
<comment type="subcellular location">
    <subcellularLocation>
        <location evidence="1">Membrane</location>
        <topology evidence="1">Multi-pass membrane protein</topology>
    </subcellularLocation>
</comment>
<proteinExistence type="inferred from homology"/>
<evidence type="ECO:0000256" key="4">
    <source>
        <dbReference type="ARBA" id="ARBA00022692"/>
    </source>
</evidence>
<keyword evidence="3" id="KW-0813">Transport</keyword>
<protein>
    <submittedName>
        <fullName evidence="8">Plasma membrane iron permease</fullName>
    </submittedName>
</protein>
<feature type="transmembrane region" description="Helical" evidence="7">
    <location>
        <begin position="180"/>
        <end position="200"/>
    </location>
</feature>
<evidence type="ECO:0000256" key="3">
    <source>
        <dbReference type="ARBA" id="ARBA00022496"/>
    </source>
</evidence>
<evidence type="ECO:0000256" key="6">
    <source>
        <dbReference type="ARBA" id="ARBA00023136"/>
    </source>
</evidence>
<organism evidence="8 9">
    <name type="scientific">Golovinomyces cichoracearum</name>
    <dbReference type="NCBI Taxonomy" id="62708"/>
    <lineage>
        <taxon>Eukaryota</taxon>
        <taxon>Fungi</taxon>
        <taxon>Dikarya</taxon>
        <taxon>Ascomycota</taxon>
        <taxon>Pezizomycotina</taxon>
        <taxon>Leotiomycetes</taxon>
        <taxon>Erysiphales</taxon>
        <taxon>Erysiphaceae</taxon>
        <taxon>Golovinomyces</taxon>
    </lineage>
</organism>
<comment type="similarity">
    <text evidence="2">Belongs to the oxidase-dependent Fe transporter (OFeT) (TC 9.A.10.1) family.</text>
</comment>
<dbReference type="PANTHER" id="PTHR31632:SF2">
    <property type="entry name" value="PLASMA MEMBRANE IRON PERMEASE"/>
    <property type="match status" value="1"/>
</dbReference>
<keyword evidence="4 7" id="KW-0812">Transmembrane</keyword>
<evidence type="ECO:0000256" key="1">
    <source>
        <dbReference type="ARBA" id="ARBA00004141"/>
    </source>
</evidence>
<evidence type="ECO:0000313" key="9">
    <source>
        <dbReference type="Proteomes" id="UP000285405"/>
    </source>
</evidence>
<dbReference type="AlphaFoldDB" id="A0A420HMH5"/>